<protein>
    <submittedName>
        <fullName evidence="3">Homoserine kinase</fullName>
    </submittedName>
</protein>
<evidence type="ECO:0000313" key="3">
    <source>
        <dbReference type="EMBL" id="GLQ83290.1"/>
    </source>
</evidence>
<dbReference type="SUPFAM" id="SSF56112">
    <property type="entry name" value="Protein kinase-like (PK-like)"/>
    <property type="match status" value="1"/>
</dbReference>
<dbReference type="Pfam" id="PF01636">
    <property type="entry name" value="APH"/>
    <property type="match status" value="1"/>
</dbReference>
<gene>
    <name evidence="3" type="primary">yerI</name>
    <name evidence="3" type="ORF">GCM10007872_01980</name>
</gene>
<name>A0AA37SDH7_9PROT</name>
<dbReference type="AlphaFoldDB" id="A0AA37SDH7"/>
<dbReference type="GO" id="GO:0004413">
    <property type="term" value="F:homoserine kinase activity"/>
    <property type="evidence" value="ECO:0007669"/>
    <property type="project" value="TreeGrafter"/>
</dbReference>
<reference evidence="4" key="1">
    <citation type="journal article" date="2019" name="Int. J. Syst. Evol. Microbiol.">
        <title>The Global Catalogue of Microorganisms (GCM) 10K type strain sequencing project: providing services to taxonomists for standard genome sequencing and annotation.</title>
        <authorList>
            <consortium name="The Broad Institute Genomics Platform"/>
            <consortium name="The Broad Institute Genome Sequencing Center for Infectious Disease"/>
            <person name="Wu L."/>
            <person name="Ma J."/>
        </authorList>
    </citation>
    <scope>NUCLEOTIDE SEQUENCE [LARGE SCALE GENOMIC DNA]</scope>
    <source>
        <strain evidence="4">NBRC 12467</strain>
    </source>
</reference>
<comment type="caution">
    <text evidence="3">The sequence shown here is derived from an EMBL/GenBank/DDBJ whole genome shotgun (WGS) entry which is preliminary data.</text>
</comment>
<keyword evidence="3" id="KW-0808">Transferase</keyword>
<comment type="similarity">
    <text evidence="1">Belongs to the pseudomonas-type ThrB family.</text>
</comment>
<organism evidence="3 4">
    <name type="scientific">Gluconobacter sphaericus NBRC 12467</name>
    <dbReference type="NCBI Taxonomy" id="1307951"/>
    <lineage>
        <taxon>Bacteria</taxon>
        <taxon>Pseudomonadati</taxon>
        <taxon>Pseudomonadota</taxon>
        <taxon>Alphaproteobacteria</taxon>
        <taxon>Acetobacterales</taxon>
        <taxon>Acetobacteraceae</taxon>
        <taxon>Gluconobacter</taxon>
    </lineage>
</organism>
<dbReference type="InterPro" id="IPR011009">
    <property type="entry name" value="Kinase-like_dom_sf"/>
</dbReference>
<evidence type="ECO:0000256" key="1">
    <source>
        <dbReference type="ARBA" id="ARBA00038240"/>
    </source>
</evidence>
<evidence type="ECO:0000313" key="4">
    <source>
        <dbReference type="Proteomes" id="UP001156708"/>
    </source>
</evidence>
<dbReference type="Gene3D" id="1.10.510.10">
    <property type="entry name" value="Transferase(Phosphotransferase) domain 1"/>
    <property type="match status" value="1"/>
</dbReference>
<keyword evidence="4" id="KW-1185">Reference proteome</keyword>
<dbReference type="InterPro" id="IPR050249">
    <property type="entry name" value="Pseudomonas-type_ThrB"/>
</dbReference>
<accession>A0AA37SDH7</accession>
<dbReference type="PANTHER" id="PTHR21064:SF6">
    <property type="entry name" value="AMINOGLYCOSIDE PHOSPHOTRANSFERASE DOMAIN-CONTAINING PROTEIN"/>
    <property type="match status" value="1"/>
</dbReference>
<feature type="domain" description="Aminoglycoside phosphotransferase" evidence="2">
    <location>
        <begin position="39"/>
        <end position="270"/>
    </location>
</feature>
<dbReference type="Proteomes" id="UP001156708">
    <property type="component" value="Unassembled WGS sequence"/>
</dbReference>
<dbReference type="InterPro" id="IPR002575">
    <property type="entry name" value="Aminoglycoside_PTrfase"/>
</dbReference>
<sequence>MTHYHADPLTDTALQALAEEAMNQYAPHFHGRVSLLTRSENATFRIDTPTGRYAMRIHRPDYHDHVAIESEIQWLSALDNDIGLGVPTAITSSDGKTVLTCAMDDGSHRHVVLFHWVEGEMPTANVDPRSFRRLGLITARLHQHSRTWARPEGFKRIRWDHETMVGPHAHWGDWRKTKGLNERAIATIEAAMTDVRRKLVDFGQKPSRFGLIHADLRLTNLLLSGDETRVIDFDDCGMGWFLHDLAAAISFEEHHRSAAEWIANWLEGYESLVPLSPDEHAIIPALVVQRRVQLTSWVASHADTEMARSLGADWIEQTVRLCEEYLTTSSAA</sequence>
<dbReference type="PANTHER" id="PTHR21064">
    <property type="entry name" value="AMINOGLYCOSIDE PHOSPHOTRANSFERASE DOMAIN-CONTAINING PROTEIN-RELATED"/>
    <property type="match status" value="1"/>
</dbReference>
<evidence type="ECO:0000259" key="2">
    <source>
        <dbReference type="Pfam" id="PF01636"/>
    </source>
</evidence>
<proteinExistence type="inferred from homology"/>
<keyword evidence="3" id="KW-0418">Kinase</keyword>
<dbReference type="EMBL" id="BSNZ01000003">
    <property type="protein sequence ID" value="GLQ83290.1"/>
    <property type="molecule type" value="Genomic_DNA"/>
</dbReference>
<dbReference type="GO" id="GO:0009088">
    <property type="term" value="P:threonine biosynthetic process"/>
    <property type="evidence" value="ECO:0007669"/>
    <property type="project" value="TreeGrafter"/>
</dbReference>
<dbReference type="Gene3D" id="1.20.1270.170">
    <property type="match status" value="1"/>
</dbReference>
<dbReference type="RefSeq" id="WP_141353082.1">
    <property type="nucleotide sequence ID" value="NZ_BARA01000025.1"/>
</dbReference>
<dbReference type="Gene3D" id="3.30.200.70">
    <property type="match status" value="1"/>
</dbReference>